<accession>A0A498IFW7</accession>
<evidence type="ECO:0000313" key="2">
    <source>
        <dbReference type="EMBL" id="RXH81042.1"/>
    </source>
</evidence>
<dbReference type="EMBL" id="RDQH01000338">
    <property type="protein sequence ID" value="RXH81042.1"/>
    <property type="molecule type" value="Genomic_DNA"/>
</dbReference>
<evidence type="ECO:0000256" key="1">
    <source>
        <dbReference type="ARBA" id="ARBA00022737"/>
    </source>
</evidence>
<dbReference type="InterPro" id="IPR046960">
    <property type="entry name" value="PPR_At4g14850-like_plant"/>
</dbReference>
<dbReference type="Gene3D" id="1.25.40.10">
    <property type="entry name" value="Tetratricopeptide repeat domain"/>
    <property type="match status" value="1"/>
</dbReference>
<gene>
    <name evidence="2" type="ORF">DVH24_004956</name>
</gene>
<evidence type="ECO:0000313" key="3">
    <source>
        <dbReference type="Proteomes" id="UP000290289"/>
    </source>
</evidence>
<dbReference type="GO" id="GO:0009451">
    <property type="term" value="P:RNA modification"/>
    <property type="evidence" value="ECO:0007669"/>
    <property type="project" value="InterPro"/>
</dbReference>
<keyword evidence="1" id="KW-0677">Repeat</keyword>
<dbReference type="InterPro" id="IPR011990">
    <property type="entry name" value="TPR-like_helical_dom_sf"/>
</dbReference>
<dbReference type="PROSITE" id="PS51257">
    <property type="entry name" value="PROKAR_LIPOPROTEIN"/>
    <property type="match status" value="1"/>
</dbReference>
<dbReference type="AlphaFoldDB" id="A0A498IFW7"/>
<dbReference type="PANTHER" id="PTHR47926:SF347">
    <property type="entry name" value="PENTATRICOPEPTIDE REPEAT-CONTAINING PROTEIN"/>
    <property type="match status" value="1"/>
</dbReference>
<keyword evidence="3" id="KW-1185">Reference proteome</keyword>
<dbReference type="InterPro" id="IPR002885">
    <property type="entry name" value="PPR_rpt"/>
</dbReference>
<organism evidence="2 3">
    <name type="scientific">Malus domestica</name>
    <name type="common">Apple</name>
    <name type="synonym">Pyrus malus</name>
    <dbReference type="NCBI Taxonomy" id="3750"/>
    <lineage>
        <taxon>Eukaryota</taxon>
        <taxon>Viridiplantae</taxon>
        <taxon>Streptophyta</taxon>
        <taxon>Embryophyta</taxon>
        <taxon>Tracheophyta</taxon>
        <taxon>Spermatophyta</taxon>
        <taxon>Magnoliopsida</taxon>
        <taxon>eudicotyledons</taxon>
        <taxon>Gunneridae</taxon>
        <taxon>Pentapetalae</taxon>
        <taxon>rosids</taxon>
        <taxon>fabids</taxon>
        <taxon>Rosales</taxon>
        <taxon>Rosaceae</taxon>
        <taxon>Amygdaloideae</taxon>
        <taxon>Maleae</taxon>
        <taxon>Malus</taxon>
    </lineage>
</organism>
<comment type="caution">
    <text evidence="2">The sequence shown here is derived from an EMBL/GenBank/DDBJ whole genome shotgun (WGS) entry which is preliminary data.</text>
</comment>
<dbReference type="Proteomes" id="UP000290289">
    <property type="component" value="Chromosome 12"/>
</dbReference>
<reference evidence="2 3" key="1">
    <citation type="submission" date="2018-10" db="EMBL/GenBank/DDBJ databases">
        <title>A high-quality apple genome assembly.</title>
        <authorList>
            <person name="Hu J."/>
        </authorList>
    </citation>
    <scope>NUCLEOTIDE SEQUENCE [LARGE SCALE GENOMIC DNA]</scope>
    <source>
        <strain evidence="3">cv. HFTH1</strain>
        <tissue evidence="2">Young leaf</tissue>
    </source>
</reference>
<dbReference type="PANTHER" id="PTHR47926">
    <property type="entry name" value="PENTATRICOPEPTIDE REPEAT-CONTAINING PROTEIN"/>
    <property type="match status" value="1"/>
</dbReference>
<evidence type="ECO:0008006" key="4">
    <source>
        <dbReference type="Google" id="ProtNLM"/>
    </source>
</evidence>
<protein>
    <recommendedName>
        <fullName evidence="4">DYW domain-containing protein</fullName>
    </recommendedName>
</protein>
<name>A0A498IFW7_MALDO</name>
<dbReference type="NCBIfam" id="TIGR00756">
    <property type="entry name" value="PPR"/>
    <property type="match status" value="1"/>
</dbReference>
<dbReference type="Pfam" id="PF01535">
    <property type="entry name" value="PPR"/>
    <property type="match status" value="2"/>
</dbReference>
<dbReference type="GO" id="GO:0003723">
    <property type="term" value="F:RNA binding"/>
    <property type="evidence" value="ECO:0007669"/>
    <property type="project" value="InterPro"/>
</dbReference>
<sequence>MLGSGRPKDKVITMDTTGIKPDAVSVVSAFLACRQLGCLENGEEIYEIMRKYGIICNIMVSHACLDMHVKCGCIDMAETLFKDMPQRNISIHCKHGEWKGIGYVFEDAKMSEMKPCHLYGNFICI</sequence>
<proteinExistence type="predicted"/>